<feature type="region of interest" description="Disordered" evidence="2">
    <location>
        <begin position="61"/>
        <end position="104"/>
    </location>
</feature>
<feature type="coiled-coil region" evidence="1">
    <location>
        <begin position="148"/>
        <end position="175"/>
    </location>
</feature>
<protein>
    <submittedName>
        <fullName evidence="3">Uncharacterized protein</fullName>
    </submittedName>
</protein>
<name>A0AAD1U0I5_EUPCR</name>
<keyword evidence="1" id="KW-0175">Coiled coil</keyword>
<proteinExistence type="predicted"/>
<dbReference type="Proteomes" id="UP001295684">
    <property type="component" value="Unassembled WGS sequence"/>
</dbReference>
<evidence type="ECO:0000256" key="1">
    <source>
        <dbReference type="SAM" id="Coils"/>
    </source>
</evidence>
<dbReference type="AlphaFoldDB" id="A0AAD1U0I5"/>
<evidence type="ECO:0000256" key="2">
    <source>
        <dbReference type="SAM" id="MobiDB-lite"/>
    </source>
</evidence>
<comment type="caution">
    <text evidence="3">The sequence shown here is derived from an EMBL/GenBank/DDBJ whole genome shotgun (WGS) entry which is preliminary data.</text>
</comment>
<evidence type="ECO:0000313" key="3">
    <source>
        <dbReference type="EMBL" id="CAI2359952.1"/>
    </source>
</evidence>
<reference evidence="3" key="1">
    <citation type="submission" date="2023-07" db="EMBL/GenBank/DDBJ databases">
        <authorList>
            <consortium name="AG Swart"/>
            <person name="Singh M."/>
            <person name="Singh A."/>
            <person name="Seah K."/>
            <person name="Emmerich C."/>
        </authorList>
    </citation>
    <scope>NUCLEOTIDE SEQUENCE</scope>
    <source>
        <strain evidence="3">DP1</strain>
    </source>
</reference>
<dbReference type="EMBL" id="CAMPGE010001179">
    <property type="protein sequence ID" value="CAI2359952.1"/>
    <property type="molecule type" value="Genomic_DNA"/>
</dbReference>
<keyword evidence="4" id="KW-1185">Reference proteome</keyword>
<accession>A0AAD1U0I5</accession>
<sequence>MEAYNIRRNSNIQNLAPIQSEYRSSTIERPSFASNSYSNYYSSQGGQGAFIGTPGLGSRNSGFLNTPQKTFGRKLDNNRSLETPTPVRPLLPSIYSNSQNVNPYNQRHTTPYLDRSAQMESHLQESQLMSSMIKKSRDLSNEHSFRKKIELQKKLRQAQESQMKLRKQLQMRQNRTPTKPMVFERKTLLPPQDGAYSNILISDGQDQKPDVVPSEQFGNMYEEQKDKMEKKANKTIGDLLDYEKDTEQEEFHRPIHILSGLPLYKFNKKEAVNQDLVQNYEKRYEAKKLLRKTISLQRRVNELSPYQKFRSIAKSIFYWTILYISAKKYAKGIKETLSQDIEKNYDMMHEVTKEWLIKYLSSALRSAVNESPEFDYDFTNVLSLFNKAAVKEKRFRRSYTKALFIVKSLQIAFQEKNIPKSMKLFFSQGFNHRSQACPEYLSQFEKNRVDVEEHTSTFYSMNKKKKRFMTLYFIIGKVLVQTLLADKKGLGVKISSKANWNLKIIGTIIYQVFITLALKLCPARDEKDDKEYILIDKSGKEIKQTTTEFGQQECVYKIKDLGDPVAKLLYSKNDILYMYTNHYEEVKRLGKELLKIFHLVDNFFKVNLRVMLHNLATEA</sequence>
<gene>
    <name evidence="3" type="ORF">ECRASSUSDP1_LOCUS1246</name>
</gene>
<organism evidence="3 4">
    <name type="scientific">Euplotes crassus</name>
    <dbReference type="NCBI Taxonomy" id="5936"/>
    <lineage>
        <taxon>Eukaryota</taxon>
        <taxon>Sar</taxon>
        <taxon>Alveolata</taxon>
        <taxon>Ciliophora</taxon>
        <taxon>Intramacronucleata</taxon>
        <taxon>Spirotrichea</taxon>
        <taxon>Hypotrichia</taxon>
        <taxon>Euplotida</taxon>
        <taxon>Euplotidae</taxon>
        <taxon>Moneuplotes</taxon>
    </lineage>
</organism>
<evidence type="ECO:0000313" key="4">
    <source>
        <dbReference type="Proteomes" id="UP001295684"/>
    </source>
</evidence>
<feature type="compositionally biased region" description="Polar residues" evidence="2">
    <location>
        <begin position="94"/>
        <end position="104"/>
    </location>
</feature>